<reference evidence="2 3" key="1">
    <citation type="submission" date="2014-07" db="EMBL/GenBank/DDBJ databases">
        <title>Genome Sequence of Rhodococcus opacus Strain R7, a Biodegrader of Mono- and Polycyclic Aromatic Hydrocarbons.</title>
        <authorList>
            <person name="Di Gennaro P."/>
            <person name="Zampolli J."/>
            <person name="Presti I."/>
            <person name="Cappelletti M."/>
            <person name="D'Ursi P."/>
            <person name="Orro A."/>
            <person name="Mezzelani A."/>
            <person name="Milanesi L."/>
        </authorList>
    </citation>
    <scope>NUCLEOTIDE SEQUENCE [LARGE SCALE GENOMIC DNA]</scope>
    <source>
        <strain evidence="2 3">R7</strain>
    </source>
</reference>
<dbReference type="InterPro" id="IPR039569">
    <property type="entry name" value="FAS1-like_DH_region"/>
</dbReference>
<gene>
    <name evidence="2" type="ORF">EP51_20110</name>
</gene>
<evidence type="ECO:0000313" key="2">
    <source>
        <dbReference type="EMBL" id="AII06818.1"/>
    </source>
</evidence>
<dbReference type="Proteomes" id="UP000028488">
    <property type="component" value="Chromosome"/>
</dbReference>
<dbReference type="CDD" id="cd03441">
    <property type="entry name" value="R_hydratase_like"/>
    <property type="match status" value="1"/>
</dbReference>
<feature type="domain" description="FAS1-like dehydratase" evidence="1">
    <location>
        <begin position="6"/>
        <end position="137"/>
    </location>
</feature>
<dbReference type="Gene3D" id="3.10.129.10">
    <property type="entry name" value="Hotdog Thioesterase"/>
    <property type="match status" value="1"/>
</dbReference>
<dbReference type="RefSeq" id="WP_128640197.1">
    <property type="nucleotide sequence ID" value="NZ_CP008947.1"/>
</dbReference>
<dbReference type="InterPro" id="IPR029069">
    <property type="entry name" value="HotDog_dom_sf"/>
</dbReference>
<dbReference type="SUPFAM" id="SSF54637">
    <property type="entry name" value="Thioesterase/thiol ester dehydrase-isomerase"/>
    <property type="match status" value="1"/>
</dbReference>
<dbReference type="Pfam" id="PF13452">
    <property type="entry name" value="FAS1_DH_region"/>
    <property type="match status" value="1"/>
</dbReference>
<accession>A0A076ENP5</accession>
<dbReference type="eggNOG" id="COG2030">
    <property type="taxonomic scope" value="Bacteria"/>
</dbReference>
<protein>
    <submittedName>
        <fullName evidence="2">Acyl dehydratase</fullName>
    </submittedName>
</protein>
<proteinExistence type="predicted"/>
<evidence type="ECO:0000313" key="3">
    <source>
        <dbReference type="Proteomes" id="UP000028488"/>
    </source>
</evidence>
<evidence type="ECO:0000259" key="1">
    <source>
        <dbReference type="Pfam" id="PF13452"/>
    </source>
</evidence>
<sequence>MSLDRSVIGREFPAVSLLITRSRLQNFAKATGQHDPVYLDPDAAKQAGHRDLPVPPTFVFGIELEAPNPFAFLEDLDVDLRTVLHGEQQFDYHRMAYAGDELTAASRITDIYEKKGGLLEFIVRETTVTNQDGASVAVMRGVTVVQNRPGKDAS</sequence>
<organism evidence="2 3">
    <name type="scientific">Rhodococcus opacus</name>
    <name type="common">Nocardia opaca</name>
    <dbReference type="NCBI Taxonomy" id="37919"/>
    <lineage>
        <taxon>Bacteria</taxon>
        <taxon>Bacillati</taxon>
        <taxon>Actinomycetota</taxon>
        <taxon>Actinomycetes</taxon>
        <taxon>Mycobacteriales</taxon>
        <taxon>Nocardiaceae</taxon>
        <taxon>Rhodococcus</taxon>
    </lineage>
</organism>
<dbReference type="EMBL" id="CP008947">
    <property type="protein sequence ID" value="AII06818.1"/>
    <property type="molecule type" value="Genomic_DNA"/>
</dbReference>
<dbReference type="AlphaFoldDB" id="A0A076ENP5"/>
<dbReference type="InterPro" id="IPR016709">
    <property type="entry name" value="HadA-like"/>
</dbReference>
<name>A0A076ENP5_RHOOP</name>
<dbReference type="PIRSF" id="PIRSF018072">
    <property type="entry name" value="UCP018072"/>
    <property type="match status" value="1"/>
</dbReference>